<proteinExistence type="predicted"/>
<reference evidence="2 3" key="1">
    <citation type="journal article" date="2019" name="Sci. Rep.">
        <title>Orb-weaving spider Araneus ventricosus genome elucidates the spidroin gene catalogue.</title>
        <authorList>
            <person name="Kono N."/>
            <person name="Nakamura H."/>
            <person name="Ohtoshi R."/>
            <person name="Moran D.A.P."/>
            <person name="Shinohara A."/>
            <person name="Yoshida Y."/>
            <person name="Fujiwara M."/>
            <person name="Mori M."/>
            <person name="Tomita M."/>
            <person name="Arakawa K."/>
        </authorList>
    </citation>
    <scope>NUCLEOTIDE SEQUENCE [LARGE SCALE GENOMIC DNA]</scope>
</reference>
<keyword evidence="3" id="KW-1185">Reference proteome</keyword>
<gene>
    <name evidence="2" type="ORF">AVEN_59133_1</name>
</gene>
<dbReference type="Proteomes" id="UP000499080">
    <property type="component" value="Unassembled WGS sequence"/>
</dbReference>
<evidence type="ECO:0000313" key="2">
    <source>
        <dbReference type="EMBL" id="GBL61343.1"/>
    </source>
</evidence>
<dbReference type="EMBL" id="BGPR01076514">
    <property type="protein sequence ID" value="GBL61343.1"/>
    <property type="molecule type" value="Genomic_DNA"/>
</dbReference>
<organism evidence="2 3">
    <name type="scientific">Araneus ventricosus</name>
    <name type="common">Orbweaver spider</name>
    <name type="synonym">Epeira ventricosa</name>
    <dbReference type="NCBI Taxonomy" id="182803"/>
    <lineage>
        <taxon>Eukaryota</taxon>
        <taxon>Metazoa</taxon>
        <taxon>Ecdysozoa</taxon>
        <taxon>Arthropoda</taxon>
        <taxon>Chelicerata</taxon>
        <taxon>Arachnida</taxon>
        <taxon>Araneae</taxon>
        <taxon>Araneomorphae</taxon>
        <taxon>Entelegynae</taxon>
        <taxon>Araneoidea</taxon>
        <taxon>Araneidae</taxon>
        <taxon>Araneus</taxon>
    </lineage>
</organism>
<evidence type="ECO:0000256" key="1">
    <source>
        <dbReference type="SAM" id="MobiDB-lite"/>
    </source>
</evidence>
<feature type="compositionally biased region" description="Polar residues" evidence="1">
    <location>
        <begin position="83"/>
        <end position="95"/>
    </location>
</feature>
<evidence type="ECO:0000313" key="3">
    <source>
        <dbReference type="Proteomes" id="UP000499080"/>
    </source>
</evidence>
<feature type="region of interest" description="Disordered" evidence="1">
    <location>
        <begin position="79"/>
        <end position="121"/>
    </location>
</feature>
<comment type="caution">
    <text evidence="2">The sequence shown here is derived from an EMBL/GenBank/DDBJ whole genome shotgun (WGS) entry which is preliminary data.</text>
</comment>
<dbReference type="AlphaFoldDB" id="A0A4Y1ZQR8"/>
<sequence length="121" mass="13641">MEPSLVRSGVRTTPSFEQSVLRLNASGHSVCGSASNPFIPHIRLPNCKYVTVGGSYSYRRQCRHTDILSLSPPYIRDFRDQRTGINRSGRDQSSVGKLKIPDKRRLQNGHPGEFNQEENLD</sequence>
<protein>
    <submittedName>
        <fullName evidence="2">Uncharacterized protein</fullName>
    </submittedName>
</protein>
<name>A0A4Y1ZQR8_ARAVE</name>
<accession>A0A4Y1ZQR8</accession>